<proteinExistence type="predicted"/>
<dbReference type="GO" id="GO:0006508">
    <property type="term" value="P:proteolysis"/>
    <property type="evidence" value="ECO:0007669"/>
    <property type="project" value="InterPro"/>
</dbReference>
<keyword evidence="1" id="KW-0732">Signal</keyword>
<evidence type="ECO:0000256" key="1">
    <source>
        <dbReference type="SAM" id="SignalP"/>
    </source>
</evidence>
<sequence>MKRLTTAWLLALSLASAWADGAGLQQALVANDVLRLEQLARRPGEQGALARAVALSLRHRDAEARPALERMAAARLPAAERAAALQELSALLTRQGHYGAAARALDDADRLHPLDAEAQQARAFVAALAELPPMTVEPGPRARLAITRDAAGLARVDASAEGQAQQFVVDTGAAFSTVTESTARRLGLRLLDTEASVGTVSRDALRTRFAVGRELALGSAVLHDVVFIVLPDEALSFAGGAYRIEAILGLPVFLKLGRLGVEQGDGQETLSLGSAAPETREPANLMLSGVQPLLLARSETAGRTLRLFVDTGAKATHLFANAAQASPQLLRQARRQAHTLGGAGGSSTDDAARNLPALTLRVGTRRTTLADVALLSRVAPDRDGAVGQDLLRQGRGYVMDFERMCLSLLP</sequence>
<feature type="chain" id="PRO_5016001570" description="Peptidase A2 domain-containing protein" evidence="1">
    <location>
        <begin position="20"/>
        <end position="410"/>
    </location>
</feature>
<dbReference type="Proteomes" id="UP000249633">
    <property type="component" value="Unassembled WGS sequence"/>
</dbReference>
<evidence type="ECO:0000313" key="2">
    <source>
        <dbReference type="EMBL" id="PZP34559.1"/>
    </source>
</evidence>
<reference evidence="2 3" key="1">
    <citation type="submission" date="2017-08" db="EMBL/GenBank/DDBJ databases">
        <title>Infants hospitalized years apart are colonized by the same room-sourced microbial strains.</title>
        <authorList>
            <person name="Brooks B."/>
            <person name="Olm M.R."/>
            <person name="Firek B.A."/>
            <person name="Baker R."/>
            <person name="Thomas B.C."/>
            <person name="Morowitz M.J."/>
            <person name="Banfield J.F."/>
        </authorList>
    </citation>
    <scope>NUCLEOTIDE SEQUENCE [LARGE SCALE GENOMIC DNA]</scope>
    <source>
        <strain evidence="2">S2_012_000_R2_81</strain>
    </source>
</reference>
<dbReference type="Gene3D" id="2.40.70.10">
    <property type="entry name" value="Acid Proteases"/>
    <property type="match status" value="2"/>
</dbReference>
<gene>
    <name evidence="2" type="ORF">DI603_06295</name>
</gene>
<protein>
    <recommendedName>
        <fullName evidence="4">Peptidase A2 domain-containing protein</fullName>
    </recommendedName>
</protein>
<feature type="signal peptide" evidence="1">
    <location>
        <begin position="1"/>
        <end position="19"/>
    </location>
</feature>
<comment type="caution">
    <text evidence="2">The sequence shown here is derived from an EMBL/GenBank/DDBJ whole genome shotgun (WGS) entry which is preliminary data.</text>
</comment>
<organism evidence="2 3">
    <name type="scientific">Roseateles depolymerans</name>
    <dbReference type="NCBI Taxonomy" id="76731"/>
    <lineage>
        <taxon>Bacteria</taxon>
        <taxon>Pseudomonadati</taxon>
        <taxon>Pseudomonadota</taxon>
        <taxon>Betaproteobacteria</taxon>
        <taxon>Burkholderiales</taxon>
        <taxon>Sphaerotilaceae</taxon>
        <taxon>Roseateles</taxon>
    </lineage>
</organism>
<dbReference type="GO" id="GO:0004190">
    <property type="term" value="F:aspartic-type endopeptidase activity"/>
    <property type="evidence" value="ECO:0007669"/>
    <property type="project" value="InterPro"/>
</dbReference>
<dbReference type="InterPro" id="IPR021109">
    <property type="entry name" value="Peptidase_aspartic_dom_sf"/>
</dbReference>
<evidence type="ECO:0008006" key="4">
    <source>
        <dbReference type="Google" id="ProtNLM"/>
    </source>
</evidence>
<name>A0A2W5FY42_9BURK</name>
<dbReference type="AlphaFoldDB" id="A0A2W5FY42"/>
<dbReference type="InterPro" id="IPR034122">
    <property type="entry name" value="Retropepsin-like_bacterial"/>
</dbReference>
<dbReference type="PROSITE" id="PS00141">
    <property type="entry name" value="ASP_PROTEASE"/>
    <property type="match status" value="1"/>
</dbReference>
<dbReference type="Pfam" id="PF13650">
    <property type="entry name" value="Asp_protease_2"/>
    <property type="match status" value="1"/>
</dbReference>
<dbReference type="EMBL" id="QFOD01000004">
    <property type="protein sequence ID" value="PZP34559.1"/>
    <property type="molecule type" value="Genomic_DNA"/>
</dbReference>
<dbReference type="SUPFAM" id="SSF50630">
    <property type="entry name" value="Acid proteases"/>
    <property type="match status" value="1"/>
</dbReference>
<evidence type="ECO:0000313" key="3">
    <source>
        <dbReference type="Proteomes" id="UP000249633"/>
    </source>
</evidence>
<dbReference type="CDD" id="cd05483">
    <property type="entry name" value="retropepsin_like_bacteria"/>
    <property type="match status" value="1"/>
</dbReference>
<dbReference type="InterPro" id="IPR001969">
    <property type="entry name" value="Aspartic_peptidase_AS"/>
</dbReference>
<accession>A0A2W5FY42</accession>